<dbReference type="Pfam" id="PF07732">
    <property type="entry name" value="Cu-oxidase_3"/>
    <property type="match status" value="1"/>
</dbReference>
<dbReference type="InterPro" id="IPR011707">
    <property type="entry name" value="Cu-oxidase-like_N"/>
</dbReference>
<dbReference type="InterPro" id="IPR045087">
    <property type="entry name" value="Cu-oxidase_fam"/>
</dbReference>
<dbReference type="Pfam" id="PF00394">
    <property type="entry name" value="Cu-oxidase"/>
    <property type="match status" value="1"/>
</dbReference>
<comment type="catalytic activity">
    <reaction evidence="1 13">
        <text>4 hydroquinone + O2 = 4 benzosemiquinone + 2 H2O</text>
        <dbReference type="Rhea" id="RHEA:11276"/>
        <dbReference type="ChEBI" id="CHEBI:15377"/>
        <dbReference type="ChEBI" id="CHEBI:15379"/>
        <dbReference type="ChEBI" id="CHEBI:17594"/>
        <dbReference type="ChEBI" id="CHEBI:17977"/>
        <dbReference type="EC" id="1.10.3.2"/>
    </reaction>
</comment>
<dbReference type="SMR" id="A0A291F821"/>
<comment type="cofactor">
    <cofactor evidence="13">
        <name>Cu cation</name>
        <dbReference type="ChEBI" id="CHEBI:23378"/>
    </cofactor>
    <text evidence="13">Binds 4 Cu cations per monomer.</text>
</comment>
<keyword evidence="5 13" id="KW-0052">Apoplast</keyword>
<evidence type="ECO:0000256" key="7">
    <source>
        <dbReference type="ARBA" id="ARBA00022723"/>
    </source>
</evidence>
<evidence type="ECO:0000313" key="17">
    <source>
        <dbReference type="EMBL" id="ATG28364.1"/>
    </source>
</evidence>
<dbReference type="InterPro" id="IPR034285">
    <property type="entry name" value="CuRO_2_LCC"/>
</dbReference>
<dbReference type="Pfam" id="PF07731">
    <property type="entry name" value="Cu-oxidase_2"/>
    <property type="match status" value="1"/>
</dbReference>
<evidence type="ECO:0000256" key="9">
    <source>
        <dbReference type="ARBA" id="ARBA00023002"/>
    </source>
</evidence>
<dbReference type="GO" id="GO:0048046">
    <property type="term" value="C:apoplast"/>
    <property type="evidence" value="ECO:0007669"/>
    <property type="project" value="UniProtKB-SubCell"/>
</dbReference>
<name>A0A291F821_9ROSI</name>
<feature type="domain" description="Plastocyanin-like" evidence="15">
    <location>
        <begin position="413"/>
        <end position="545"/>
    </location>
</feature>
<evidence type="ECO:0000256" key="4">
    <source>
        <dbReference type="ARBA" id="ARBA00012297"/>
    </source>
</evidence>
<keyword evidence="13" id="KW-0732">Signal</keyword>
<dbReference type="InterPro" id="IPR034289">
    <property type="entry name" value="CuRO_3_LCC"/>
</dbReference>
<organism evidence="17">
    <name type="scientific">Dimocarpus longan</name>
    <dbReference type="NCBI Taxonomy" id="128017"/>
    <lineage>
        <taxon>Eukaryota</taxon>
        <taxon>Viridiplantae</taxon>
        <taxon>Streptophyta</taxon>
        <taxon>Embryophyta</taxon>
        <taxon>Tracheophyta</taxon>
        <taxon>Spermatophyta</taxon>
        <taxon>Magnoliopsida</taxon>
        <taxon>eudicotyledons</taxon>
        <taxon>Gunneridae</taxon>
        <taxon>Pentapetalae</taxon>
        <taxon>rosids</taxon>
        <taxon>malvids</taxon>
        <taxon>Sapindales</taxon>
        <taxon>Sapindaceae</taxon>
        <taxon>Dimocarpus</taxon>
    </lineage>
</organism>
<dbReference type="InterPro" id="IPR008972">
    <property type="entry name" value="Cupredoxin"/>
</dbReference>
<evidence type="ECO:0000256" key="5">
    <source>
        <dbReference type="ARBA" id="ARBA00022523"/>
    </source>
</evidence>
<dbReference type="GO" id="GO:0005507">
    <property type="term" value="F:copper ion binding"/>
    <property type="evidence" value="ECO:0007669"/>
    <property type="project" value="InterPro"/>
</dbReference>
<evidence type="ECO:0000256" key="12">
    <source>
        <dbReference type="ARBA" id="ARBA00023185"/>
    </source>
</evidence>
<evidence type="ECO:0000256" key="6">
    <source>
        <dbReference type="ARBA" id="ARBA00022525"/>
    </source>
</evidence>
<dbReference type="NCBIfam" id="TIGR03389">
    <property type="entry name" value="laccase"/>
    <property type="match status" value="1"/>
</dbReference>
<proteinExistence type="evidence at transcript level"/>
<dbReference type="GO" id="GO:0052716">
    <property type="term" value="F:hydroquinone:oxygen oxidoreductase activity"/>
    <property type="evidence" value="ECO:0007669"/>
    <property type="project" value="UniProtKB-EC"/>
</dbReference>
<dbReference type="EC" id="1.10.3.2" evidence="4 13"/>
<dbReference type="CDD" id="cd13897">
    <property type="entry name" value="CuRO_3_LCC_plant"/>
    <property type="match status" value="1"/>
</dbReference>
<dbReference type="Gene3D" id="2.60.40.420">
    <property type="entry name" value="Cupredoxins - blue copper proteins"/>
    <property type="match status" value="3"/>
</dbReference>
<comment type="function">
    <text evidence="13">Lignin degradation and detoxification of lignin-derived products.</text>
</comment>
<accession>A0A291F821</accession>
<dbReference type="PANTHER" id="PTHR11709:SF397">
    <property type="entry name" value="LACCASE"/>
    <property type="match status" value="1"/>
</dbReference>
<evidence type="ECO:0000259" key="15">
    <source>
        <dbReference type="Pfam" id="PF07731"/>
    </source>
</evidence>
<dbReference type="InterPro" id="IPR017761">
    <property type="entry name" value="Laccase"/>
</dbReference>
<dbReference type="InterPro" id="IPR002355">
    <property type="entry name" value="Cu_oxidase_Cu_BS"/>
</dbReference>
<dbReference type="EMBL" id="KY051551">
    <property type="protein sequence ID" value="ATG28364.1"/>
    <property type="molecule type" value="mRNA"/>
</dbReference>
<keyword evidence="9 13" id="KW-0560">Oxidoreductase</keyword>
<dbReference type="InterPro" id="IPR011706">
    <property type="entry name" value="Cu-oxidase_C"/>
</dbReference>
<keyword evidence="11" id="KW-0325">Glycoprotein</keyword>
<evidence type="ECO:0000256" key="3">
    <source>
        <dbReference type="ARBA" id="ARBA00010609"/>
    </source>
</evidence>
<evidence type="ECO:0000256" key="13">
    <source>
        <dbReference type="RuleBase" id="RU361119"/>
    </source>
</evidence>
<protein>
    <recommendedName>
        <fullName evidence="4 13">Laccase</fullName>
        <ecNumber evidence="4 13">1.10.3.2</ecNumber>
    </recommendedName>
    <alternativeName>
        <fullName evidence="13">Benzenediol:oxygen oxidoreductase</fullName>
    </alternativeName>
    <alternativeName>
        <fullName evidence="13">Diphenol oxidase</fullName>
    </alternativeName>
    <alternativeName>
        <fullName evidence="13">Urishiol oxidase</fullName>
    </alternativeName>
</protein>
<evidence type="ECO:0000256" key="2">
    <source>
        <dbReference type="ARBA" id="ARBA00004271"/>
    </source>
</evidence>
<sequence>MGLVSRFLWLMLLGCLLYCEAEGAVHYYDFVVKETNFTRLCQTKSMLTVNDSFPGPEIRVQKGDTAFVTVYNQGPYGITIHWHGVKMPRNPWSDGPEYVTQCPIPAGSNFTQEINFSIEEGTIWWHAHSDWSRATVHGAILVYPANGTTYPYPEPDGQQTIVLASWYNADVMEVYEEAVTSGSEFNTSDAFTINGQPGALYDCSTGTTFRMNVTSGKTYLLRIINAILNEEMFFGIANHNLTVVGTDGFYTKPINVEYIFITPGQTMDVLVTANQTASYYYMAASPFSDSEADFDNSTTTALFQYIGNETVPDPIPFPSLPSYNDSGPPYGFLLRLRSLADAAHPVSVPTNITKHIYMTASVNLIDCPYNNCSGSTDGDRLGASLNNQSFDFPSIDILQAYYKNISGVFTTDFPLEPPIYFNFTAVEVNVTVYTGQGTKVIELDYGDEVELVFQGTNVGNAQNHPMHLHGYSFYLLGLGFGNFDNSTDPLTYNLVDPLELNTIQLSKRGWVAIRFKADNPGVWLMHCHYERHTAWGMAAVFIVKDGGTTNTSMRAPPASMPICASS</sequence>
<keyword evidence="7 13" id="KW-0479">Metal-binding</keyword>
<dbReference type="CDD" id="cd13875">
    <property type="entry name" value="CuRO_2_LCC_plant"/>
    <property type="match status" value="1"/>
</dbReference>
<dbReference type="AlphaFoldDB" id="A0A291F821"/>
<dbReference type="PANTHER" id="PTHR11709">
    <property type="entry name" value="MULTI-COPPER OXIDASE"/>
    <property type="match status" value="1"/>
</dbReference>
<dbReference type="PROSITE" id="PS00080">
    <property type="entry name" value="MULTICOPPER_OXIDASE2"/>
    <property type="match status" value="1"/>
</dbReference>
<feature type="domain" description="Plastocyanin-like" evidence="14">
    <location>
        <begin position="159"/>
        <end position="307"/>
    </location>
</feature>
<feature type="chain" id="PRO_5011826543" description="Laccase" evidence="13">
    <location>
        <begin position="22"/>
        <end position="566"/>
    </location>
</feature>
<evidence type="ECO:0000259" key="16">
    <source>
        <dbReference type="Pfam" id="PF07732"/>
    </source>
</evidence>
<dbReference type="GO" id="GO:0046274">
    <property type="term" value="P:lignin catabolic process"/>
    <property type="evidence" value="ECO:0007669"/>
    <property type="project" value="UniProtKB-KW"/>
</dbReference>
<comment type="similarity">
    <text evidence="3 13">Belongs to the multicopper oxidase family.</text>
</comment>
<keyword evidence="12 13" id="KW-0439">Lignin degradation</keyword>
<keyword evidence="8 13" id="KW-0677">Repeat</keyword>
<dbReference type="FunFam" id="2.60.40.420:FF:000045">
    <property type="entry name" value="Laccase 2"/>
    <property type="match status" value="1"/>
</dbReference>
<comment type="subcellular location">
    <subcellularLocation>
        <location evidence="2 13">Secreted</location>
        <location evidence="2 13">Extracellular space</location>
        <location evidence="2 13">Apoplast</location>
    </subcellularLocation>
</comment>
<evidence type="ECO:0000256" key="10">
    <source>
        <dbReference type="ARBA" id="ARBA00023008"/>
    </source>
</evidence>
<evidence type="ECO:0000256" key="11">
    <source>
        <dbReference type="ARBA" id="ARBA00023180"/>
    </source>
</evidence>
<feature type="domain" description="Plastocyanin-like" evidence="16">
    <location>
        <begin position="32"/>
        <end position="145"/>
    </location>
</feature>
<evidence type="ECO:0000256" key="1">
    <source>
        <dbReference type="ARBA" id="ARBA00000349"/>
    </source>
</evidence>
<keyword evidence="6 13" id="KW-0964">Secreted</keyword>
<dbReference type="InterPro" id="IPR034288">
    <property type="entry name" value="CuRO_1_LCC"/>
</dbReference>
<evidence type="ECO:0000259" key="14">
    <source>
        <dbReference type="Pfam" id="PF00394"/>
    </source>
</evidence>
<dbReference type="InterPro" id="IPR033138">
    <property type="entry name" value="Cu_oxidase_CS"/>
</dbReference>
<reference evidence="17" key="1">
    <citation type="submission" date="2016-10" db="EMBL/GenBank/DDBJ databases">
        <authorList>
            <person name="Varghese N."/>
        </authorList>
    </citation>
    <scope>NUCLEOTIDE SEQUENCE</scope>
</reference>
<dbReference type="CDD" id="cd13849">
    <property type="entry name" value="CuRO_1_LCC_plant"/>
    <property type="match status" value="1"/>
</dbReference>
<dbReference type="SUPFAM" id="SSF49503">
    <property type="entry name" value="Cupredoxins"/>
    <property type="match status" value="3"/>
</dbReference>
<dbReference type="PROSITE" id="PS00079">
    <property type="entry name" value="MULTICOPPER_OXIDASE1"/>
    <property type="match status" value="1"/>
</dbReference>
<dbReference type="InterPro" id="IPR001117">
    <property type="entry name" value="Cu-oxidase_2nd"/>
</dbReference>
<evidence type="ECO:0000256" key="8">
    <source>
        <dbReference type="ARBA" id="ARBA00022737"/>
    </source>
</evidence>
<feature type="signal peptide" evidence="13">
    <location>
        <begin position="1"/>
        <end position="21"/>
    </location>
</feature>
<keyword evidence="10 13" id="KW-0186">Copper</keyword>